<dbReference type="EMBL" id="ABXY01000023">
    <property type="protein sequence ID" value="EEB20971.1"/>
    <property type="molecule type" value="Genomic_DNA"/>
</dbReference>
<dbReference type="Proteomes" id="UP000003882">
    <property type="component" value="Unassembled WGS sequence"/>
</dbReference>
<organism evidence="1 2">
    <name type="scientific">Bifidobacterium catenulatum DSM 16992 = JCM 1194 = LMG 11043</name>
    <dbReference type="NCBI Taxonomy" id="566552"/>
    <lineage>
        <taxon>Bacteria</taxon>
        <taxon>Bacillati</taxon>
        <taxon>Actinomycetota</taxon>
        <taxon>Actinomycetes</taxon>
        <taxon>Bifidobacteriales</taxon>
        <taxon>Bifidobacteriaceae</taxon>
        <taxon>Bifidobacterium</taxon>
    </lineage>
</organism>
<name>B6XWG7_9BIFI</name>
<gene>
    <name evidence="1" type="ORF">BIFCAT_01626</name>
</gene>
<sequence>MNLLALLLMNRRLLTAEMTAIAKVTKMHGLSTYAPNRRLAKFR</sequence>
<proteinExistence type="predicted"/>
<evidence type="ECO:0000313" key="1">
    <source>
        <dbReference type="EMBL" id="EEB20971.1"/>
    </source>
</evidence>
<reference evidence="1 2" key="1">
    <citation type="submission" date="2008-10" db="EMBL/GenBank/DDBJ databases">
        <title>Draft genome sequence of Bifidobacterium catenulatum (DSM 16992).</title>
        <authorList>
            <person name="Sudarsanam P."/>
            <person name="Ley R."/>
            <person name="Guruge J."/>
            <person name="Turnbaugh P.J."/>
            <person name="Mahowald M."/>
            <person name="Liep D."/>
            <person name="Gordon J."/>
        </authorList>
    </citation>
    <scope>NUCLEOTIDE SEQUENCE [LARGE SCALE GENOMIC DNA]</scope>
    <source>
        <strain evidence="1 2">DSM 16992</strain>
    </source>
</reference>
<comment type="caution">
    <text evidence="1">The sequence shown here is derived from an EMBL/GenBank/DDBJ whole genome shotgun (WGS) entry which is preliminary data.</text>
</comment>
<protein>
    <submittedName>
        <fullName evidence="1">Uncharacterized protein</fullName>
    </submittedName>
</protein>
<accession>B6XWG7</accession>
<evidence type="ECO:0000313" key="2">
    <source>
        <dbReference type="Proteomes" id="UP000003882"/>
    </source>
</evidence>
<dbReference type="AlphaFoldDB" id="B6XWG7"/>
<reference evidence="1 2" key="2">
    <citation type="submission" date="2008-10" db="EMBL/GenBank/DDBJ databases">
        <authorList>
            <person name="Fulton L."/>
            <person name="Clifton S."/>
            <person name="Fulton B."/>
            <person name="Xu J."/>
            <person name="Minx P."/>
            <person name="Pepin K.H."/>
            <person name="Johnson M."/>
            <person name="Bhonagiri V."/>
            <person name="Nash W.E."/>
            <person name="Mardis E.R."/>
            <person name="Wilson R.K."/>
        </authorList>
    </citation>
    <scope>NUCLEOTIDE SEQUENCE [LARGE SCALE GENOMIC DNA]</scope>
    <source>
        <strain evidence="1 2">DSM 16992</strain>
    </source>
</reference>